<reference evidence="5" key="1">
    <citation type="journal article" date="2019" name="Int. J. Syst. Evol. Microbiol.">
        <title>The Global Catalogue of Microorganisms (GCM) 10K type strain sequencing project: providing services to taxonomists for standard genome sequencing and annotation.</title>
        <authorList>
            <consortium name="The Broad Institute Genomics Platform"/>
            <consortium name="The Broad Institute Genome Sequencing Center for Infectious Disease"/>
            <person name="Wu L."/>
            <person name="Ma J."/>
        </authorList>
    </citation>
    <scope>NUCLEOTIDE SEQUENCE [LARGE SCALE GENOMIC DNA]</scope>
    <source>
        <strain evidence="5">CECT 8010</strain>
    </source>
</reference>
<dbReference type="SUPFAM" id="SSF52833">
    <property type="entry name" value="Thioredoxin-like"/>
    <property type="match status" value="1"/>
</dbReference>
<evidence type="ECO:0000256" key="1">
    <source>
        <dbReference type="ARBA" id="ARBA00023002"/>
    </source>
</evidence>
<protein>
    <submittedName>
        <fullName evidence="4">Redoxin domain-containing protein</fullName>
    </submittedName>
</protein>
<organism evidence="4 5">
    <name type="scientific">Parasediminibacterium paludis</name>
    <dbReference type="NCBI Taxonomy" id="908966"/>
    <lineage>
        <taxon>Bacteria</taxon>
        <taxon>Pseudomonadati</taxon>
        <taxon>Bacteroidota</taxon>
        <taxon>Chitinophagia</taxon>
        <taxon>Chitinophagales</taxon>
        <taxon>Chitinophagaceae</taxon>
        <taxon>Parasediminibacterium</taxon>
    </lineage>
</organism>
<name>A0ABV8PWV5_9BACT</name>
<evidence type="ECO:0000256" key="2">
    <source>
        <dbReference type="ARBA" id="ARBA00023284"/>
    </source>
</evidence>
<proteinExistence type="predicted"/>
<keyword evidence="2" id="KW-0676">Redox-active center</keyword>
<gene>
    <name evidence="4" type="ORF">ACFOW1_11150</name>
</gene>
<dbReference type="EMBL" id="JBHSDC010000022">
    <property type="protein sequence ID" value="MFC4232452.1"/>
    <property type="molecule type" value="Genomic_DNA"/>
</dbReference>
<dbReference type="InterPro" id="IPR050455">
    <property type="entry name" value="Tpx_Peroxidase_subfamily"/>
</dbReference>
<feature type="domain" description="Thioredoxin" evidence="3">
    <location>
        <begin position="3"/>
        <end position="157"/>
    </location>
</feature>
<dbReference type="InterPro" id="IPR024706">
    <property type="entry name" value="Peroxiredoxin_AhpC-typ"/>
</dbReference>
<dbReference type="InterPro" id="IPR000866">
    <property type="entry name" value="AhpC/TSA"/>
</dbReference>
<dbReference type="Gene3D" id="3.40.30.10">
    <property type="entry name" value="Glutaredoxin"/>
    <property type="match status" value="1"/>
</dbReference>
<dbReference type="PIRSF" id="PIRSF000239">
    <property type="entry name" value="AHPC"/>
    <property type="match status" value="1"/>
</dbReference>
<evidence type="ECO:0000313" key="4">
    <source>
        <dbReference type="EMBL" id="MFC4232452.1"/>
    </source>
</evidence>
<accession>A0ABV8PWV5</accession>
<keyword evidence="1" id="KW-0560">Oxidoreductase</keyword>
<dbReference type="Proteomes" id="UP001595906">
    <property type="component" value="Unassembled WGS sequence"/>
</dbReference>
<dbReference type="PANTHER" id="PTHR43110:SF1">
    <property type="entry name" value="THIOL PEROXIDASE"/>
    <property type="match status" value="1"/>
</dbReference>
<dbReference type="PANTHER" id="PTHR43110">
    <property type="entry name" value="THIOL PEROXIDASE"/>
    <property type="match status" value="1"/>
</dbReference>
<dbReference type="Pfam" id="PF00578">
    <property type="entry name" value="AhpC-TSA"/>
    <property type="match status" value="1"/>
</dbReference>
<dbReference type="RefSeq" id="WP_379014308.1">
    <property type="nucleotide sequence ID" value="NZ_JBHSDC010000022.1"/>
</dbReference>
<evidence type="ECO:0000259" key="3">
    <source>
        <dbReference type="PROSITE" id="PS51352"/>
    </source>
</evidence>
<comment type="caution">
    <text evidence="4">The sequence shown here is derived from an EMBL/GenBank/DDBJ whole genome shotgun (WGS) entry which is preliminary data.</text>
</comment>
<dbReference type="InterPro" id="IPR036249">
    <property type="entry name" value="Thioredoxin-like_sf"/>
</dbReference>
<sequence>MSIAIGALAPDFTLFDSDKNPVTLSELKGKNVVLLFFPLAFTGVCTAELCNVRDNIAAYNNTNAVVLGISVDSLFTLDKFKKEQNLNFQLLSDFNKAASTAYDVLYETFPAFGMLGVSKRAAFVIDTEGVVKYAEICPTPGDLPSFEGIQATLASLN</sequence>
<dbReference type="PROSITE" id="PS51352">
    <property type="entry name" value="THIOREDOXIN_2"/>
    <property type="match status" value="1"/>
</dbReference>
<evidence type="ECO:0000313" key="5">
    <source>
        <dbReference type="Proteomes" id="UP001595906"/>
    </source>
</evidence>
<dbReference type="InterPro" id="IPR013766">
    <property type="entry name" value="Thioredoxin_domain"/>
</dbReference>
<keyword evidence="5" id="KW-1185">Reference proteome</keyword>